<feature type="region of interest" description="Disordered" evidence="2">
    <location>
        <begin position="92"/>
        <end position="257"/>
    </location>
</feature>
<feature type="domain" description="Bromo" evidence="3">
    <location>
        <begin position="999"/>
        <end position="1045"/>
    </location>
</feature>
<dbReference type="SUPFAM" id="SSF47370">
    <property type="entry name" value="Bromodomain"/>
    <property type="match status" value="1"/>
</dbReference>
<feature type="region of interest" description="Disordered" evidence="2">
    <location>
        <begin position="379"/>
        <end position="401"/>
    </location>
</feature>
<proteinExistence type="predicted"/>
<reference evidence="5" key="1">
    <citation type="submission" date="2017-07" db="EMBL/GenBank/DDBJ databases">
        <title>Taro Niue Genome Assembly and Annotation.</title>
        <authorList>
            <person name="Atibalentja N."/>
            <person name="Keating K."/>
            <person name="Fields C.J."/>
        </authorList>
    </citation>
    <scope>NUCLEOTIDE SEQUENCE</scope>
    <source>
        <strain evidence="5">Niue_2</strain>
        <tissue evidence="5">Leaf</tissue>
    </source>
</reference>
<dbReference type="PANTHER" id="PTHR16266">
    <property type="entry name" value="WD REPEAT DOMAIN 9"/>
    <property type="match status" value="1"/>
</dbReference>
<protein>
    <recommendedName>
        <fullName evidence="7">Bromo domain-containing protein</fullName>
    </recommendedName>
</protein>
<dbReference type="InterPro" id="IPR001487">
    <property type="entry name" value="Bromodomain"/>
</dbReference>
<organism evidence="5 6">
    <name type="scientific">Colocasia esculenta</name>
    <name type="common">Wild taro</name>
    <name type="synonym">Arum esculentum</name>
    <dbReference type="NCBI Taxonomy" id="4460"/>
    <lineage>
        <taxon>Eukaryota</taxon>
        <taxon>Viridiplantae</taxon>
        <taxon>Streptophyta</taxon>
        <taxon>Embryophyta</taxon>
        <taxon>Tracheophyta</taxon>
        <taxon>Spermatophyta</taxon>
        <taxon>Magnoliopsida</taxon>
        <taxon>Liliopsida</taxon>
        <taxon>Araceae</taxon>
        <taxon>Aroideae</taxon>
        <taxon>Colocasieae</taxon>
        <taxon>Colocasia</taxon>
    </lineage>
</organism>
<dbReference type="InterPro" id="IPR052060">
    <property type="entry name" value="Bromo_WD_repeat"/>
</dbReference>
<keyword evidence="6" id="KW-1185">Reference proteome</keyword>
<dbReference type="GO" id="GO:0007010">
    <property type="term" value="P:cytoskeleton organization"/>
    <property type="evidence" value="ECO:0007669"/>
    <property type="project" value="TreeGrafter"/>
</dbReference>
<feature type="compositionally biased region" description="Low complexity" evidence="2">
    <location>
        <begin position="117"/>
        <end position="127"/>
    </location>
</feature>
<dbReference type="Pfam" id="PF00439">
    <property type="entry name" value="Bromodomain"/>
    <property type="match status" value="1"/>
</dbReference>
<dbReference type="Proteomes" id="UP000652761">
    <property type="component" value="Unassembled WGS sequence"/>
</dbReference>
<dbReference type="GO" id="GO:0008360">
    <property type="term" value="P:regulation of cell shape"/>
    <property type="evidence" value="ECO:0007669"/>
    <property type="project" value="TreeGrafter"/>
</dbReference>
<dbReference type="GO" id="GO:0006357">
    <property type="term" value="P:regulation of transcription by RNA polymerase II"/>
    <property type="evidence" value="ECO:0007669"/>
    <property type="project" value="TreeGrafter"/>
</dbReference>
<evidence type="ECO:0000256" key="1">
    <source>
        <dbReference type="ARBA" id="ARBA00023117"/>
    </source>
</evidence>
<evidence type="ECO:0008006" key="7">
    <source>
        <dbReference type="Google" id="ProtNLM"/>
    </source>
</evidence>
<dbReference type="GO" id="GO:0005634">
    <property type="term" value="C:nucleus"/>
    <property type="evidence" value="ECO:0007669"/>
    <property type="project" value="TreeGrafter"/>
</dbReference>
<evidence type="ECO:0000313" key="5">
    <source>
        <dbReference type="EMBL" id="MQL90867.1"/>
    </source>
</evidence>
<feature type="region of interest" description="Disordered" evidence="2">
    <location>
        <begin position="334"/>
        <end position="358"/>
    </location>
</feature>
<dbReference type="AlphaFoldDB" id="A0A843V8E6"/>
<feature type="compositionally biased region" description="Basic residues" evidence="2">
    <location>
        <begin position="179"/>
        <end position="209"/>
    </location>
</feature>
<feature type="region of interest" description="Disordered" evidence="2">
    <location>
        <begin position="581"/>
        <end position="602"/>
    </location>
</feature>
<accession>A0A843V8E6</accession>
<name>A0A843V8E6_COLES</name>
<evidence type="ECO:0000259" key="4">
    <source>
        <dbReference type="Pfam" id="PF25313"/>
    </source>
</evidence>
<dbReference type="Pfam" id="PF25313">
    <property type="entry name" value="BRWD_AD"/>
    <property type="match status" value="1"/>
</dbReference>
<dbReference type="Gene3D" id="1.20.920.10">
    <property type="entry name" value="Bromodomain-like"/>
    <property type="match status" value="1"/>
</dbReference>
<dbReference type="OrthoDB" id="538223at2759"/>
<feature type="compositionally biased region" description="Polar residues" evidence="2">
    <location>
        <begin position="334"/>
        <end position="351"/>
    </location>
</feature>
<feature type="compositionally biased region" description="Acidic residues" evidence="2">
    <location>
        <begin position="92"/>
        <end position="115"/>
    </location>
</feature>
<evidence type="ECO:0000259" key="3">
    <source>
        <dbReference type="Pfam" id="PF00439"/>
    </source>
</evidence>
<feature type="region of interest" description="Disordered" evidence="2">
    <location>
        <begin position="448"/>
        <end position="520"/>
    </location>
</feature>
<comment type="caution">
    <text evidence="5">The sequence shown here is derived from an EMBL/GenBank/DDBJ whole genome shotgun (WGS) entry which is preliminary data.</text>
</comment>
<dbReference type="InterPro" id="IPR057451">
    <property type="entry name" value="BRWD/PHIP_AD"/>
</dbReference>
<feature type="compositionally biased region" description="Basic and acidic residues" evidence="2">
    <location>
        <begin position="134"/>
        <end position="144"/>
    </location>
</feature>
<dbReference type="PANTHER" id="PTHR16266:SF17">
    <property type="entry name" value="BRWD3"/>
    <property type="match status" value="1"/>
</dbReference>
<sequence>MQETQLPPHRRNMQDLLCDSSMIPYPEPYQSMYQRRRLGALGIEWHPPSVKFAVGPADNINGGDYQFPLIDLDRWVEPVPEFLDAMDWDQENEVQSDDTDSEYDATEEFSSEGDGESAGVSSSADSECSAEESEGNHGSKEGLRRSKRKIQKTEVEVTTSSGRRVKRRNLDERDGTISKNHRTRRSRNGKPSKRKSSKSKSLRPQRRAARNALTLFSQINGASTDGEDEDVSETDSSDSEMMLQDSNTQSNESDHSILKSQVKQRKQKEVLVGECEDASKASQVTQPLVKKRLLLKLPVRNRKETPSGNDKIECHQEDYAALLSARALSNGTNLNGSYPGSSEQAQSSSHAVGQHELSSRYKGGTIKWGEVKTRSTKRLRLSESSAMDARHTQGSGVDVPNVVGCNSGGHLKSEHELRLPSFSEDQTDSAYRNDVNDQFAGDVSEDFVGARSEQPGPGLENESQPLSPDVLTQGATHPLACNGHGTTAQQPVHGEDLHGPGTKSDSNKPLDQGASAHDFVNYQVDRKPVYRRLKIKSSRLNDETCSPSSKLKSVAIDDWNSECDLVSDGPVKAEQNLISVAREADEGTSGQSPYNSDWNSGSARVETWEGKSTRLSASQDSDSYVDSYSKKYNAVYKRSNSSRGRKNLGDDVNHIQESTSNYDHHVTARNFNSVYYSTPLGTKDISNMSNGATQSGAEMSRTGGKSALNGCGQFLGDKWRSTSKMTVGLRSQRNRRENYSACDLSPLGKRKNLHPLKKTSWLLLSEHEEGYRYIPQLGDEVAYLRQGHEEYLKASHSREVGPWKKWGSLKAVELCRIIVLEYSTFPGSGESCCKLTLEFIDPSSCAFHRSFGLTLPELVAFPDFLVEKTRYDAAIERNWTHRDKCQVWWRNEDEGGSWWEGRIVAVKAKSPEFPDSPWERFFIQYKNDSSGQHPHSPWELHDADSQWEHPHVDGRRRETLLSAFAKLKQDSLKNGDLHGILRLNQAALKSEFMNRFPVPLSPEMIERRLENNYYRSLDAVKHDISVAVSNASVYSSKSAELSQKIQRLSNALARALASLEVKVAGSKELVALCRAYGRVEVRVLLHGLAKARLLVVQEGAALGGDLLAVEEVVA</sequence>
<dbReference type="InterPro" id="IPR036427">
    <property type="entry name" value="Bromodomain-like_sf"/>
</dbReference>
<dbReference type="EMBL" id="NMUH01001280">
    <property type="protein sequence ID" value="MQL90867.1"/>
    <property type="molecule type" value="Genomic_DNA"/>
</dbReference>
<evidence type="ECO:0000256" key="2">
    <source>
        <dbReference type="SAM" id="MobiDB-lite"/>
    </source>
</evidence>
<feature type="compositionally biased region" description="Polar residues" evidence="2">
    <location>
        <begin position="588"/>
        <end position="602"/>
    </location>
</feature>
<feature type="domain" description="BRWD/PHIP ancillary-like" evidence="4">
    <location>
        <begin position="771"/>
        <end position="945"/>
    </location>
</feature>
<keyword evidence="1" id="KW-0103">Bromodomain</keyword>
<feature type="compositionally biased region" description="Acidic residues" evidence="2">
    <location>
        <begin position="225"/>
        <end position="238"/>
    </location>
</feature>
<evidence type="ECO:0000313" key="6">
    <source>
        <dbReference type="Proteomes" id="UP000652761"/>
    </source>
</evidence>
<dbReference type="CDD" id="cd05529">
    <property type="entry name" value="Bromo_WDR9_I_like"/>
    <property type="match status" value="1"/>
</dbReference>
<gene>
    <name evidence="5" type="ORF">Taro_023467</name>
</gene>